<protein>
    <recommendedName>
        <fullName evidence="4">Protein SprT-like</fullName>
    </recommendedName>
</protein>
<dbReference type="RefSeq" id="WP_108024045.1">
    <property type="nucleotide sequence ID" value="NZ_QBKR01000014.1"/>
</dbReference>
<organism evidence="6 7">
    <name type="scientific">Melghirimyces profundicolus</name>
    <dbReference type="NCBI Taxonomy" id="1242148"/>
    <lineage>
        <taxon>Bacteria</taxon>
        <taxon>Bacillati</taxon>
        <taxon>Bacillota</taxon>
        <taxon>Bacilli</taxon>
        <taxon>Bacillales</taxon>
        <taxon>Thermoactinomycetaceae</taxon>
        <taxon>Melghirimyces</taxon>
    </lineage>
</organism>
<keyword evidence="2 4" id="KW-0479">Metal-binding</keyword>
<dbReference type="InterPro" id="IPR023524">
    <property type="entry name" value="Uncharacterised_SprT-like"/>
</dbReference>
<dbReference type="NCBIfam" id="NF003339">
    <property type="entry name" value="PRK04351.1"/>
    <property type="match status" value="1"/>
</dbReference>
<dbReference type="GO" id="GO:0005737">
    <property type="term" value="C:cytoplasm"/>
    <property type="evidence" value="ECO:0007669"/>
    <property type="project" value="UniProtKB-SubCell"/>
</dbReference>
<gene>
    <name evidence="6" type="ORF">C8P63_11450</name>
</gene>
<dbReference type="Pfam" id="PF10263">
    <property type="entry name" value="SprT-like"/>
    <property type="match status" value="1"/>
</dbReference>
<comment type="subcellular location">
    <subcellularLocation>
        <location evidence="4">Cytoplasm</location>
    </subcellularLocation>
</comment>
<accession>A0A2T6BS10</accession>
<dbReference type="OrthoDB" id="9799909at2"/>
<feature type="binding site" evidence="4">
    <location>
        <position position="81"/>
    </location>
    <ligand>
        <name>Zn(2+)</name>
        <dbReference type="ChEBI" id="CHEBI:29105"/>
    </ligand>
</feature>
<dbReference type="Proteomes" id="UP000244240">
    <property type="component" value="Unassembled WGS sequence"/>
</dbReference>
<evidence type="ECO:0000259" key="5">
    <source>
        <dbReference type="SMART" id="SM00731"/>
    </source>
</evidence>
<reference evidence="6 7" key="1">
    <citation type="submission" date="2018-04" db="EMBL/GenBank/DDBJ databases">
        <title>Genomic Encyclopedia of Archaeal and Bacterial Type Strains, Phase II (KMG-II): from individual species to whole genera.</title>
        <authorList>
            <person name="Goeker M."/>
        </authorList>
    </citation>
    <scope>NUCLEOTIDE SEQUENCE [LARGE SCALE GENOMIC DNA]</scope>
    <source>
        <strain evidence="6 7">DSM 45787</strain>
    </source>
</reference>
<dbReference type="HAMAP" id="MF_00745">
    <property type="entry name" value="SprT_like"/>
    <property type="match status" value="1"/>
</dbReference>
<evidence type="ECO:0000313" key="6">
    <source>
        <dbReference type="EMBL" id="PTX58868.1"/>
    </source>
</evidence>
<evidence type="ECO:0000256" key="1">
    <source>
        <dbReference type="ARBA" id="ARBA00022490"/>
    </source>
</evidence>
<keyword evidence="1 4" id="KW-0963">Cytoplasm</keyword>
<proteinExistence type="inferred from homology"/>
<keyword evidence="7" id="KW-1185">Reference proteome</keyword>
<comment type="similarity">
    <text evidence="4">Belongs to the SprT family.</text>
</comment>
<keyword evidence="3 4" id="KW-0862">Zinc</keyword>
<evidence type="ECO:0000313" key="7">
    <source>
        <dbReference type="Proteomes" id="UP000244240"/>
    </source>
</evidence>
<dbReference type="AlphaFoldDB" id="A0A2T6BS10"/>
<evidence type="ECO:0000256" key="2">
    <source>
        <dbReference type="ARBA" id="ARBA00022723"/>
    </source>
</evidence>
<feature type="active site" evidence="4">
    <location>
        <position position="82"/>
    </location>
</feature>
<dbReference type="GO" id="GO:0006950">
    <property type="term" value="P:response to stress"/>
    <property type="evidence" value="ECO:0007669"/>
    <property type="project" value="UniProtKB-ARBA"/>
</dbReference>
<dbReference type="EMBL" id="QBKR01000014">
    <property type="protein sequence ID" value="PTX58868.1"/>
    <property type="molecule type" value="Genomic_DNA"/>
</dbReference>
<comment type="caution">
    <text evidence="6">The sequence shown here is derived from an EMBL/GenBank/DDBJ whole genome shotgun (WGS) entry which is preliminary data.</text>
</comment>
<feature type="binding site" evidence="4">
    <location>
        <position position="85"/>
    </location>
    <ligand>
        <name>Zn(2+)</name>
        <dbReference type="ChEBI" id="CHEBI:29105"/>
    </ligand>
</feature>
<dbReference type="GO" id="GO:0008270">
    <property type="term" value="F:zinc ion binding"/>
    <property type="evidence" value="ECO:0007669"/>
    <property type="project" value="UniProtKB-UniRule"/>
</dbReference>
<dbReference type="SMART" id="SM00731">
    <property type="entry name" value="SprT"/>
    <property type="match status" value="1"/>
</dbReference>
<name>A0A2T6BS10_9BACL</name>
<sequence length="167" mass="19558">MNANWPSAKFPVKPGDDRDLQRWVETISLRVFGKPFLHRAVFNSRLRTTGGRYFLSDHRIEISPRHLKELGPEVVEGIIRHELCHYHLHLEGKGYRHRDADFRQLLESVNGLRYTPSLPSASRGKGRPYRYVLRCRKCGREAYRKKRMDPARYRCGVCRGALTLHDC</sequence>
<evidence type="ECO:0000256" key="4">
    <source>
        <dbReference type="HAMAP-Rule" id="MF_00745"/>
    </source>
</evidence>
<evidence type="ECO:0000256" key="3">
    <source>
        <dbReference type="ARBA" id="ARBA00022833"/>
    </source>
</evidence>
<dbReference type="InterPro" id="IPR006640">
    <property type="entry name" value="SprT-like_domain"/>
</dbReference>
<feature type="domain" description="SprT-like" evidence="5">
    <location>
        <begin position="18"/>
        <end position="165"/>
    </location>
</feature>
<comment type="cofactor">
    <cofactor evidence="4">
        <name>Zn(2+)</name>
        <dbReference type="ChEBI" id="CHEBI:29105"/>
    </cofactor>
    <text evidence="4">Binds 1 zinc ion.</text>
</comment>